<dbReference type="PANTHER" id="PTHR35302:SF1">
    <property type="entry name" value="PROTEIN COFACTOR ASSEMBLY OF COMPLEX C SUBUNIT B CCB1, CHLOROPLASTIC"/>
    <property type="match status" value="1"/>
</dbReference>
<dbReference type="InterPro" id="IPR021919">
    <property type="entry name" value="CCB1"/>
</dbReference>
<dbReference type="Proteomes" id="UP000195557">
    <property type="component" value="Unassembled WGS sequence"/>
</dbReference>
<keyword evidence="1" id="KW-0472">Membrane</keyword>
<protein>
    <submittedName>
        <fullName evidence="2">Uncharacterized protein</fullName>
    </submittedName>
</protein>
<dbReference type="PANTHER" id="PTHR35302">
    <property type="match status" value="1"/>
</dbReference>
<keyword evidence="1" id="KW-1133">Transmembrane helix</keyword>
<feature type="transmembrane region" description="Helical" evidence="1">
    <location>
        <begin position="122"/>
        <end position="144"/>
    </location>
</feature>
<organism evidence="2">
    <name type="scientific">Ostreococcus tauri</name>
    <name type="common">Marine green alga</name>
    <dbReference type="NCBI Taxonomy" id="70448"/>
    <lineage>
        <taxon>Eukaryota</taxon>
        <taxon>Viridiplantae</taxon>
        <taxon>Chlorophyta</taxon>
        <taxon>Mamiellophyceae</taxon>
        <taxon>Mamiellales</taxon>
        <taxon>Bathycoccaceae</taxon>
        <taxon>Ostreococcus</taxon>
    </lineage>
</organism>
<dbReference type="EMBL" id="KZ155774">
    <property type="protein sequence ID" value="OUS48428.1"/>
    <property type="molecule type" value="Genomic_DNA"/>
</dbReference>
<dbReference type="eggNOG" id="ENOG502QR1Q">
    <property type="taxonomic scope" value="Eukaryota"/>
</dbReference>
<proteinExistence type="predicted"/>
<reference evidence="2" key="1">
    <citation type="submission" date="2017-04" db="EMBL/GenBank/DDBJ databases">
        <title>Population genomics of picophytoplankton unveils novel chromosome hypervariability.</title>
        <authorList>
            <consortium name="DOE Joint Genome Institute"/>
            <person name="Blanc-Mathieu R."/>
            <person name="Krasovec M."/>
            <person name="Hebrard M."/>
            <person name="Yau S."/>
            <person name="Desgranges E."/>
            <person name="Martin J."/>
            <person name="Schackwitz W."/>
            <person name="Kuo A."/>
            <person name="Salin G."/>
            <person name="Donnadieu C."/>
            <person name="Desdevises Y."/>
            <person name="Sanchez-Ferandin S."/>
            <person name="Moreau H."/>
            <person name="Rivals E."/>
            <person name="Grigoriev I.V."/>
            <person name="Grimsley N."/>
            <person name="Eyre-Walker A."/>
            <person name="Piganeau G."/>
        </authorList>
    </citation>
    <scope>NUCLEOTIDE SEQUENCE [LARGE SCALE GENOMIC DNA]</scope>
    <source>
        <strain evidence="2">RCC 1115</strain>
    </source>
</reference>
<dbReference type="OMA" id="WFWLTIL"/>
<dbReference type="Pfam" id="PF12046">
    <property type="entry name" value="CCB1"/>
    <property type="match status" value="1"/>
</dbReference>
<gene>
    <name evidence="2" type="ORF">BE221DRAFT_68288</name>
</gene>
<name>A0A1Y5IFT6_OSTTA</name>
<evidence type="ECO:0000256" key="1">
    <source>
        <dbReference type="SAM" id="Phobius"/>
    </source>
</evidence>
<sequence length="222" mass="23858">MPSPSPKSTSLRSTPAGAVSALALWNLSDGSLAEGTSNSYYATLFLFILSAPGLYSLVKRSAKSKIARKTFEVDGPSVRGATPQDELAKDIFTFFKRNNYVVADAGEVITFEGNIAPERGTAAYITFCVLIGLLCVGLVCSIALPGGDAWYALALASPLSGKYYLDNAGRKEQVKVKMVTSDDDATIDITIEGDADEIERFRREMDLTPKGMVRVKGILEKA</sequence>
<dbReference type="AlphaFoldDB" id="A0A1Y5IFT6"/>
<accession>A0A1Y5IFT6</accession>
<keyword evidence="1" id="KW-0812">Transmembrane</keyword>
<evidence type="ECO:0000313" key="2">
    <source>
        <dbReference type="EMBL" id="OUS48428.1"/>
    </source>
</evidence>
<feature type="transmembrane region" description="Helical" evidence="1">
    <location>
        <begin position="40"/>
        <end position="58"/>
    </location>
</feature>